<organism evidence="2 3">
    <name type="scientific">Daphnia pulex</name>
    <name type="common">Water flea</name>
    <dbReference type="NCBI Taxonomy" id="6669"/>
    <lineage>
        <taxon>Eukaryota</taxon>
        <taxon>Metazoa</taxon>
        <taxon>Ecdysozoa</taxon>
        <taxon>Arthropoda</taxon>
        <taxon>Crustacea</taxon>
        <taxon>Branchiopoda</taxon>
        <taxon>Diplostraca</taxon>
        <taxon>Cladocera</taxon>
        <taxon>Anomopoda</taxon>
        <taxon>Daphniidae</taxon>
        <taxon>Daphnia</taxon>
    </lineage>
</organism>
<feature type="compositionally biased region" description="Basic and acidic residues" evidence="1">
    <location>
        <begin position="223"/>
        <end position="244"/>
    </location>
</feature>
<name>E9HAR0_DAPPU</name>
<feature type="region of interest" description="Disordered" evidence="1">
    <location>
        <begin position="401"/>
        <end position="432"/>
    </location>
</feature>
<dbReference type="Proteomes" id="UP000000305">
    <property type="component" value="Unassembled WGS sequence"/>
</dbReference>
<dbReference type="EMBL" id="GL732613">
    <property type="protein sequence ID" value="EFX71171.1"/>
    <property type="molecule type" value="Genomic_DNA"/>
</dbReference>
<accession>E9HAR0</accession>
<feature type="region of interest" description="Disordered" evidence="1">
    <location>
        <begin position="221"/>
        <end position="259"/>
    </location>
</feature>
<evidence type="ECO:0000313" key="2">
    <source>
        <dbReference type="EMBL" id="EFX71171.1"/>
    </source>
</evidence>
<proteinExistence type="predicted"/>
<sequence length="770" mass="85845">MDGTCIATANELQSENLDDDERPKSTSSDTSIPLEDDTLADTVSNKKTVVVPSTMFEYIGPVTGKDMSHFKCLLGCLPTYNTNGSPKYISCSNYSRFNIRRHVKLKHMARLNQFDNETTNLHGYATANEHQSELDDDGRPKSTSSDTSIPLEDDTLGDTVSNKKPVVVPSTMFEYIGPVTGTDMSHFKCLMGCLPTYNTNGSPKYISCSNNSRFNIRRHVKSKHEAKLKQFDNETKNLHGEPTKKRSKSSSQNLKQNCQKNNDISSKTVSCQTEFGDLGSNDTTINPLKDKDHSTKSTGFKKPIKVPRTMFQYIGPGKGTEMSLFKCLLGCLPMYNSNGTEKYISCANSSRFNLRRHVKFKHKSKLHLFNEKSKRQRSLKEDLPDKQSESTRFQLRQILNQQENPPRDKTIGETPHKSLSITEDSTSSANSLVETARDKNLSVIESSPLPFVDVTDYLQMTLDVQPSSARVGSVPCPSQQEAVDQNNSASETLSISSSLVRRMYSSSSSSKEKSTGTIANKDSSIVSRLSRSLSTPENENTLQSCQEAKQTDSPSSIDIDYLHFPCAITVDPVFQDGIDEPDPIVNTPTALLRHSSRSSQAITKQAITTKELSKTVEGRSIKDGAQLNSHLKPSALPLKELKLSPNESTAFQDKFGNHVYWLQLIKRPRLVGNSVLWNDVYQELPPTRIDTVPNKCEIKFRTFLHGNVITKYYKPVKLSQKANDAIDNYPFAAWTPLITVSSETIHVLKLARITGIDDPMLPLIPELIIS</sequence>
<dbReference type="HOGENOM" id="CLU_363013_0_0_1"/>
<dbReference type="KEGG" id="dpx:DAPPUDRAFT_327431"/>
<evidence type="ECO:0000313" key="3">
    <source>
        <dbReference type="Proteomes" id="UP000000305"/>
    </source>
</evidence>
<feature type="compositionally biased region" description="Basic and acidic residues" evidence="1">
    <location>
        <begin position="405"/>
        <end position="416"/>
    </location>
</feature>
<feature type="region of interest" description="Disordered" evidence="1">
    <location>
        <begin position="282"/>
        <end position="301"/>
    </location>
</feature>
<feature type="region of interest" description="Disordered" evidence="1">
    <location>
        <begin position="471"/>
        <end position="491"/>
    </location>
</feature>
<evidence type="ECO:0000256" key="1">
    <source>
        <dbReference type="SAM" id="MobiDB-lite"/>
    </source>
</evidence>
<dbReference type="InParanoid" id="E9HAR0"/>
<reference evidence="2 3" key="1">
    <citation type="journal article" date="2011" name="Science">
        <title>The ecoresponsive genome of Daphnia pulex.</title>
        <authorList>
            <person name="Colbourne J.K."/>
            <person name="Pfrender M.E."/>
            <person name="Gilbert D."/>
            <person name="Thomas W.K."/>
            <person name="Tucker A."/>
            <person name="Oakley T.H."/>
            <person name="Tokishita S."/>
            <person name="Aerts A."/>
            <person name="Arnold G.J."/>
            <person name="Basu M.K."/>
            <person name="Bauer D.J."/>
            <person name="Caceres C.E."/>
            <person name="Carmel L."/>
            <person name="Casola C."/>
            <person name="Choi J.H."/>
            <person name="Detter J.C."/>
            <person name="Dong Q."/>
            <person name="Dusheyko S."/>
            <person name="Eads B.D."/>
            <person name="Frohlich T."/>
            <person name="Geiler-Samerotte K.A."/>
            <person name="Gerlach D."/>
            <person name="Hatcher P."/>
            <person name="Jogdeo S."/>
            <person name="Krijgsveld J."/>
            <person name="Kriventseva E.V."/>
            <person name="Kultz D."/>
            <person name="Laforsch C."/>
            <person name="Lindquist E."/>
            <person name="Lopez J."/>
            <person name="Manak J.R."/>
            <person name="Muller J."/>
            <person name="Pangilinan J."/>
            <person name="Patwardhan R.P."/>
            <person name="Pitluck S."/>
            <person name="Pritham E.J."/>
            <person name="Rechtsteiner A."/>
            <person name="Rho M."/>
            <person name="Rogozin I.B."/>
            <person name="Sakarya O."/>
            <person name="Salamov A."/>
            <person name="Schaack S."/>
            <person name="Shapiro H."/>
            <person name="Shiga Y."/>
            <person name="Skalitzky C."/>
            <person name="Smith Z."/>
            <person name="Souvorov A."/>
            <person name="Sung W."/>
            <person name="Tang Z."/>
            <person name="Tsuchiya D."/>
            <person name="Tu H."/>
            <person name="Vos H."/>
            <person name="Wang M."/>
            <person name="Wolf Y.I."/>
            <person name="Yamagata H."/>
            <person name="Yamada T."/>
            <person name="Ye Y."/>
            <person name="Shaw J.R."/>
            <person name="Andrews J."/>
            <person name="Crease T.J."/>
            <person name="Tang H."/>
            <person name="Lucas S.M."/>
            <person name="Robertson H.M."/>
            <person name="Bork P."/>
            <person name="Koonin E.V."/>
            <person name="Zdobnov E.M."/>
            <person name="Grigoriev I.V."/>
            <person name="Lynch M."/>
            <person name="Boore J.L."/>
        </authorList>
    </citation>
    <scope>NUCLEOTIDE SEQUENCE [LARGE SCALE GENOMIC DNA]</scope>
</reference>
<protein>
    <submittedName>
        <fullName evidence="2">Uncharacterized protein</fullName>
    </submittedName>
</protein>
<gene>
    <name evidence="2" type="ORF">DAPPUDRAFT_327431</name>
</gene>
<dbReference type="AlphaFoldDB" id="E9HAR0"/>
<feature type="compositionally biased region" description="Basic and acidic residues" evidence="1">
    <location>
        <begin position="130"/>
        <end position="140"/>
    </location>
</feature>
<feature type="compositionally biased region" description="Polar residues" evidence="1">
    <location>
        <begin position="471"/>
        <end position="487"/>
    </location>
</feature>
<feature type="region of interest" description="Disordered" evidence="1">
    <location>
        <begin position="11"/>
        <end position="35"/>
    </location>
</feature>
<keyword evidence="3" id="KW-1185">Reference proteome</keyword>
<feature type="compositionally biased region" description="Polar residues" evidence="1">
    <location>
        <begin position="249"/>
        <end position="259"/>
    </location>
</feature>
<dbReference type="OrthoDB" id="6343525at2759"/>
<feature type="compositionally biased region" description="Polar residues" evidence="1">
    <location>
        <begin position="417"/>
        <end position="432"/>
    </location>
</feature>
<feature type="region of interest" description="Disordered" evidence="1">
    <location>
        <begin position="129"/>
        <end position="163"/>
    </location>
</feature>